<proteinExistence type="predicted"/>
<dbReference type="Proteomes" id="UP000652219">
    <property type="component" value="Unassembled WGS sequence"/>
</dbReference>
<sequence length="176" mass="19134">MEHLQLPMGFVAGVRRLPGNGPTHPGRHLHFKLWQVHTTSDGHWASPRSCPGRLDGFTHEPHLPAPTWTGHWLTGWTTSPPLPSSAPQLAPKASNPAFAAAITSRPGLLRVALRPIRLRCVALRCVAPRYMLCIGSEALLRSSSPSPSPASVSAIPLRAPLSTSRYAALRCLRIRM</sequence>
<name>A0A8H6IU36_9PEZI</name>
<comment type="caution">
    <text evidence="1">The sequence shown here is derived from an EMBL/GenBank/DDBJ whole genome shotgun (WGS) entry which is preliminary data.</text>
</comment>
<organism evidence="1 2">
    <name type="scientific">Colletotrichum sojae</name>
    <dbReference type="NCBI Taxonomy" id="2175907"/>
    <lineage>
        <taxon>Eukaryota</taxon>
        <taxon>Fungi</taxon>
        <taxon>Dikarya</taxon>
        <taxon>Ascomycota</taxon>
        <taxon>Pezizomycotina</taxon>
        <taxon>Sordariomycetes</taxon>
        <taxon>Hypocreomycetidae</taxon>
        <taxon>Glomerellales</taxon>
        <taxon>Glomerellaceae</taxon>
        <taxon>Colletotrichum</taxon>
        <taxon>Colletotrichum orchidearum species complex</taxon>
    </lineage>
</organism>
<reference evidence="1 2" key="1">
    <citation type="journal article" date="2020" name="Phytopathology">
        <title>Genome Sequence Resources of Colletotrichum truncatum, C. plurivorum, C. musicola, and C. sojae: Four Species Pathogenic to Soybean (Glycine max).</title>
        <authorList>
            <person name="Rogerio F."/>
            <person name="Boufleur T.R."/>
            <person name="Ciampi-Guillardi M."/>
            <person name="Sukno S.A."/>
            <person name="Thon M.R."/>
            <person name="Massola Junior N.S."/>
            <person name="Baroncelli R."/>
        </authorList>
    </citation>
    <scope>NUCLEOTIDE SEQUENCE [LARGE SCALE GENOMIC DNA]</scope>
    <source>
        <strain evidence="1 2">LFN0009</strain>
    </source>
</reference>
<accession>A0A8H6IU36</accession>
<dbReference type="AlphaFoldDB" id="A0A8H6IU36"/>
<evidence type="ECO:0000313" key="1">
    <source>
        <dbReference type="EMBL" id="KAF6796523.1"/>
    </source>
</evidence>
<dbReference type="EMBL" id="WIGN01000365">
    <property type="protein sequence ID" value="KAF6796523.1"/>
    <property type="molecule type" value="Genomic_DNA"/>
</dbReference>
<evidence type="ECO:0000313" key="2">
    <source>
        <dbReference type="Proteomes" id="UP000652219"/>
    </source>
</evidence>
<gene>
    <name evidence="1" type="ORF">CSOJ01_13121</name>
</gene>
<protein>
    <submittedName>
        <fullName evidence="1">Uncharacterized protein</fullName>
    </submittedName>
</protein>
<keyword evidence="2" id="KW-1185">Reference proteome</keyword>